<dbReference type="InterPro" id="IPR019934">
    <property type="entry name" value="CHP03545"/>
</dbReference>
<feature type="region of interest" description="Disordered" evidence="2">
    <location>
        <begin position="566"/>
        <end position="619"/>
    </location>
</feature>
<reference evidence="3 4" key="1">
    <citation type="submission" date="2020-12" db="EMBL/GenBank/DDBJ databases">
        <title>Novel Thalassolituus-related marine hydrocarbonoclastic bacteria mediated algae-derived hydrocarbons mineralization in twilight zone of the northern South China Sea.</title>
        <authorList>
            <person name="Dong C."/>
        </authorList>
    </citation>
    <scope>NUCLEOTIDE SEQUENCE [LARGE SCALE GENOMIC DNA]</scope>
    <source>
        <strain evidence="3 4">IMCC1826</strain>
    </source>
</reference>
<name>A0ABS7ZNS0_9GAMM</name>
<proteinExistence type="predicted"/>
<accession>A0ABS7ZNS0</accession>
<keyword evidence="4" id="KW-1185">Reference proteome</keyword>
<feature type="compositionally biased region" description="Basic and acidic residues" evidence="2">
    <location>
        <begin position="123"/>
        <end position="140"/>
    </location>
</feature>
<dbReference type="RefSeq" id="WP_225673248.1">
    <property type="nucleotide sequence ID" value="NZ_JAEDAH010000032.1"/>
</dbReference>
<evidence type="ECO:0000313" key="4">
    <source>
        <dbReference type="Proteomes" id="UP000714380"/>
    </source>
</evidence>
<feature type="region of interest" description="Disordered" evidence="2">
    <location>
        <begin position="120"/>
        <end position="140"/>
    </location>
</feature>
<feature type="coiled-coil region" evidence="1">
    <location>
        <begin position="212"/>
        <end position="260"/>
    </location>
</feature>
<dbReference type="Proteomes" id="UP000714380">
    <property type="component" value="Unassembled WGS sequence"/>
</dbReference>
<gene>
    <name evidence="3" type="ORF">I9W95_06920</name>
</gene>
<dbReference type="EMBL" id="JAEDAH010000032">
    <property type="protein sequence ID" value="MCA6063337.1"/>
    <property type="molecule type" value="Genomic_DNA"/>
</dbReference>
<sequence length="619" mass="68390">MKQWIRWSGLTAFVVVAALLAVFFLFAAGPLMKWGIEYFGSRAAGAKVDAENVSLSFSPLGVRVDNLTVADAEKPMQNLLEFERADAQLAIGPLLLGKAIIEDLRVDGLKFSTARSVDGTLEQDAKEPVTEDNIENDKSQDSLLSGVELPTAEEILAREQLHTETAGKAFREAYAKHRGSVESTMESIPDGSALSRYENEIKALTSGRFESIEDFKARKAKLDELKKQFRNDKQAIAEARKAISEARSELALRLKELKAAPAWDMDSIRSKYQLTAEGAANLSALLFGSEAGEWAEQALYWYDKVQPYLDSGEEASEDVAYVREGSFIHFPTDNPWPDFLLRNAQLSASTVRGDLMIFVENVTHQPDVLGKPAHVVVNGAGLEDIEDLTLDAVLDHRKKPGTDTLTLSVKDWTVRSMKLGVAGAELQKAVAQVQGLAVVTEGNVNAQADMQFSQTEFSTQGKTTLARELGSALKGIRKFDVRAGARGKLTSPALEFGSDLDRQISAAFSQRMKARQNELEQKLSLAINQRLNEYLGGSAQDLQRLNEMDGSLSDKLDQLSSLGETKLEDYQAQKEREAKEKADRKEAELKAKRDAEKAELERKKKEAADKAREKLKNLF</sequence>
<evidence type="ECO:0000256" key="2">
    <source>
        <dbReference type="SAM" id="MobiDB-lite"/>
    </source>
</evidence>
<protein>
    <submittedName>
        <fullName evidence="3">TIGR03545 family protein</fullName>
    </submittedName>
</protein>
<keyword evidence="1" id="KW-0175">Coiled coil</keyword>
<evidence type="ECO:0000313" key="3">
    <source>
        <dbReference type="EMBL" id="MCA6063337.1"/>
    </source>
</evidence>
<organism evidence="3 4">
    <name type="scientific">Thalassolituus marinus</name>
    <dbReference type="NCBI Taxonomy" id="671053"/>
    <lineage>
        <taxon>Bacteria</taxon>
        <taxon>Pseudomonadati</taxon>
        <taxon>Pseudomonadota</taxon>
        <taxon>Gammaproteobacteria</taxon>
        <taxon>Oceanospirillales</taxon>
        <taxon>Oceanospirillaceae</taxon>
        <taxon>Thalassolituus</taxon>
    </lineage>
</organism>
<dbReference type="NCBIfam" id="TIGR03545">
    <property type="entry name" value="TIGR03545 family protein"/>
    <property type="match status" value="1"/>
</dbReference>
<comment type="caution">
    <text evidence="3">The sequence shown here is derived from an EMBL/GenBank/DDBJ whole genome shotgun (WGS) entry which is preliminary data.</text>
</comment>
<evidence type="ECO:0000256" key="1">
    <source>
        <dbReference type="SAM" id="Coils"/>
    </source>
</evidence>